<keyword evidence="3" id="KW-1185">Reference proteome</keyword>
<feature type="non-terminal residue" evidence="2">
    <location>
        <position position="135"/>
    </location>
</feature>
<protein>
    <submittedName>
        <fullName evidence="2">42128_t:CDS:1</fullName>
    </submittedName>
</protein>
<dbReference type="EMBL" id="CAJVQB010115623">
    <property type="protein sequence ID" value="CAG8852736.1"/>
    <property type="molecule type" value="Genomic_DNA"/>
</dbReference>
<keyword evidence="1" id="KW-0175">Coiled coil</keyword>
<organism evidence="2 3">
    <name type="scientific">Gigaspora margarita</name>
    <dbReference type="NCBI Taxonomy" id="4874"/>
    <lineage>
        <taxon>Eukaryota</taxon>
        <taxon>Fungi</taxon>
        <taxon>Fungi incertae sedis</taxon>
        <taxon>Mucoromycota</taxon>
        <taxon>Glomeromycotina</taxon>
        <taxon>Glomeromycetes</taxon>
        <taxon>Diversisporales</taxon>
        <taxon>Gigasporaceae</taxon>
        <taxon>Gigaspora</taxon>
    </lineage>
</organism>
<feature type="non-terminal residue" evidence="2">
    <location>
        <position position="1"/>
    </location>
</feature>
<evidence type="ECO:0000313" key="3">
    <source>
        <dbReference type="Proteomes" id="UP000789901"/>
    </source>
</evidence>
<evidence type="ECO:0000256" key="1">
    <source>
        <dbReference type="SAM" id="Coils"/>
    </source>
</evidence>
<sequence>LVKKYDGTGLSTCKTKDRKKWNATGPKAAKQLTFFKPYFSELSTLSLKNHSLCQTHYNQVVMSNRFYEHLSSYFQENLSDTDLDTQTLQYLEKQTRETEELTKRLQQVYEEVNSYQRLYEDQFERNRALIEQWDS</sequence>
<comment type="caution">
    <text evidence="2">The sequence shown here is derived from an EMBL/GenBank/DDBJ whole genome shotgun (WGS) entry which is preliminary data.</text>
</comment>
<feature type="coiled-coil region" evidence="1">
    <location>
        <begin position="91"/>
        <end position="118"/>
    </location>
</feature>
<accession>A0ABN7XBV4</accession>
<gene>
    <name evidence="2" type="ORF">GMARGA_LOCUS41557</name>
</gene>
<name>A0ABN7XBV4_GIGMA</name>
<reference evidence="2 3" key="1">
    <citation type="submission" date="2021-06" db="EMBL/GenBank/DDBJ databases">
        <authorList>
            <person name="Kallberg Y."/>
            <person name="Tangrot J."/>
            <person name="Rosling A."/>
        </authorList>
    </citation>
    <scope>NUCLEOTIDE SEQUENCE [LARGE SCALE GENOMIC DNA]</scope>
    <source>
        <strain evidence="2 3">120-4 pot B 10/14</strain>
    </source>
</reference>
<evidence type="ECO:0000313" key="2">
    <source>
        <dbReference type="EMBL" id="CAG8852736.1"/>
    </source>
</evidence>
<dbReference type="Proteomes" id="UP000789901">
    <property type="component" value="Unassembled WGS sequence"/>
</dbReference>
<proteinExistence type="predicted"/>